<proteinExistence type="predicted"/>
<accession>A0A401IPG7</accession>
<evidence type="ECO:0000313" key="1">
    <source>
        <dbReference type="EMBL" id="GBG35509.1"/>
    </source>
</evidence>
<comment type="caution">
    <text evidence="1">The sequence shown here is derived from an EMBL/GenBank/DDBJ whole genome shotgun (WGS) entry which is preliminary data.</text>
</comment>
<dbReference type="EMBL" id="BFCF01000001">
    <property type="protein sequence ID" value="GBG35509.1"/>
    <property type="molecule type" value="Genomic_DNA"/>
</dbReference>
<sequence length="808" mass="88203">MSNTTGDNACPILVDAAGMCIVNGKSIQRRFESAGPEETRFLDWASPKFLAGLVTLSHGGSLSTMQQTVLGLVELLVNHIHTSQAETCLSSFQAHKQGVLSSEGASSLVDSLMKNTLSALKPRDLMTLFIDEDKTTDGSVVTGDVVSTKTLKAVVNRLVSVFKGHNPLAINRIVVLQKCQQDLGDCSCHRLAKLVTQLDVPGECDPLQALIAFTMCMNHPRLNNSPGDELSTGALPSVSRLPLSGGSIVVVPLHKILLLCIDMFSQHAVEESNVPLLSSIVPEGISDANEEWVAALETRVGAMPRITQAFLALVHCYLFFSRHKAVTADHFNLFLGVTCARILYSTAEMLYCHCSNAMQEVDNGLFLSYLSAYIPITLLSAPLTIARAVNSWRNGESSISPIVSLLSSKWNMFLPTPQSLDNASIAMIAQRNELLKPSRFVNRTRGNSSSETRSIRSVECYKYYGAFKDDRSGTISNEGIGLAMRVSDGHNVVCNALHLLPVLDMADRLRPTSCLPQAKFEACVLPGALDHSSGRALGYLTGLINQHVCSTPLHVGADSDSNHPEMESVVKRVGVLLETVYFPRRYLSSDIILGATHLPHAKIMSRSNNMSVGKRYKTESAIDARSVMFFLPWQRPNISESNISALGISQIEMSLCHDPEWTDRLALTYFFLERISFAFIKNFFIVAAEGEGGEVTSLSQILGSQSVDQVHRQAAARRFLDSTIAKTKTAWMNRERERKVSADIAVSPDDILSGPSSQCSASLFSLLYNIVITTDMDPLTIAMSAKSVVGLVENMDDLLLRVLGRTMS</sequence>
<organism evidence="1">
    <name type="scientific">Penaeus monodon endogenous nimavirus</name>
    <dbReference type="NCBI Taxonomy" id="2133795"/>
    <lineage>
        <taxon>Viruses</taxon>
        <taxon>Viruses incertae sedis</taxon>
        <taxon>Naldaviricetes</taxon>
        <taxon>Nimaviridae</taxon>
    </lineage>
</organism>
<reference evidence="1" key="1">
    <citation type="journal article" date="2018" name="J. Virol.">
        <title>Crustacean Genome Exploration Reveals the Evolutionary Origin of White Spot Syndrome Virus.</title>
        <authorList>
            <person name="Kawato S."/>
            <person name="Shitara A."/>
            <person name="Wang Y."/>
            <person name="Nozaki R."/>
            <person name="Kondo H."/>
            <person name="Hirono I."/>
        </authorList>
    </citation>
    <scope>NUCLEOTIDE SEQUENCE</scope>
</reference>
<name>A0A401IPG7_9VIRU</name>
<protein>
    <submittedName>
        <fullName evidence="1">Wsv332-like protein</fullName>
    </submittedName>
</protein>